<keyword evidence="3" id="KW-1185">Reference proteome</keyword>
<dbReference type="InterPro" id="IPR024653">
    <property type="entry name" value="Peptidase_M10/M27/M57"/>
</dbReference>
<gene>
    <name evidence="2" type="ORF">MM213_05855</name>
</gene>
<keyword evidence="2" id="KW-0482">Metalloprotease</keyword>
<feature type="domain" description="DUF5648" evidence="1">
    <location>
        <begin position="283"/>
        <end position="364"/>
    </location>
</feature>
<dbReference type="GO" id="GO:0008237">
    <property type="term" value="F:metallopeptidase activity"/>
    <property type="evidence" value="ECO:0007669"/>
    <property type="project" value="UniProtKB-KW"/>
</dbReference>
<dbReference type="EMBL" id="JAKZGO010000004">
    <property type="protein sequence ID" value="MCH7412996.1"/>
    <property type="molecule type" value="Genomic_DNA"/>
</dbReference>
<evidence type="ECO:0000313" key="2">
    <source>
        <dbReference type="EMBL" id="MCH7412996.1"/>
    </source>
</evidence>
<dbReference type="Pfam" id="PF18885">
    <property type="entry name" value="DUF5648"/>
    <property type="match status" value="1"/>
</dbReference>
<dbReference type="Gene3D" id="3.40.390.10">
    <property type="entry name" value="Collagenase (Catalytic Domain)"/>
    <property type="match status" value="1"/>
</dbReference>
<dbReference type="RefSeq" id="WP_241410537.1">
    <property type="nucleotide sequence ID" value="NZ_JAKZGO010000004.1"/>
</dbReference>
<protein>
    <submittedName>
        <fullName evidence="2">Zinc-dependent metalloprotease</fullName>
    </submittedName>
</protein>
<accession>A0ABS9V988</accession>
<comment type="caution">
    <text evidence="2">The sequence shown here is derived from an EMBL/GenBank/DDBJ whole genome shotgun (WGS) entry which is preliminary data.</text>
</comment>
<reference evidence="2" key="1">
    <citation type="submission" date="2022-03" db="EMBL/GenBank/DDBJ databases">
        <title>De novo assembled genomes of Belliella spp. (Cyclobacteriaceae) strains.</title>
        <authorList>
            <person name="Szabo A."/>
            <person name="Korponai K."/>
            <person name="Felfoldi T."/>
        </authorList>
    </citation>
    <scope>NUCLEOTIDE SEQUENCE</scope>
    <source>
        <strain evidence="2">DSM 111903</strain>
    </source>
</reference>
<organism evidence="2 3">
    <name type="scientific">Belliella alkalica</name>
    <dbReference type="NCBI Taxonomy" id="1730871"/>
    <lineage>
        <taxon>Bacteria</taxon>
        <taxon>Pseudomonadati</taxon>
        <taxon>Bacteroidota</taxon>
        <taxon>Cytophagia</taxon>
        <taxon>Cytophagales</taxon>
        <taxon>Cyclobacteriaceae</taxon>
        <taxon>Belliella</taxon>
    </lineage>
</organism>
<evidence type="ECO:0000313" key="3">
    <source>
        <dbReference type="Proteomes" id="UP001165430"/>
    </source>
</evidence>
<dbReference type="PROSITE" id="PS51257">
    <property type="entry name" value="PROKAR_LIPOPROTEIN"/>
    <property type="match status" value="1"/>
</dbReference>
<keyword evidence="2" id="KW-0378">Hydrolase</keyword>
<keyword evidence="2" id="KW-0645">Protease</keyword>
<dbReference type="InterPro" id="IPR024079">
    <property type="entry name" value="MetalloPept_cat_dom_sf"/>
</dbReference>
<proteinExistence type="predicted"/>
<name>A0ABS9V988_9BACT</name>
<dbReference type="Pfam" id="PF12388">
    <property type="entry name" value="Peptidase_M57"/>
    <property type="match status" value="1"/>
</dbReference>
<dbReference type="Proteomes" id="UP001165430">
    <property type="component" value="Unassembled WGS sequence"/>
</dbReference>
<dbReference type="InterPro" id="IPR043708">
    <property type="entry name" value="DUF5648"/>
</dbReference>
<evidence type="ECO:0000259" key="1">
    <source>
        <dbReference type="Pfam" id="PF18885"/>
    </source>
</evidence>
<dbReference type="SUPFAM" id="SSF55486">
    <property type="entry name" value="Metalloproteases ('zincins'), catalytic domain"/>
    <property type="match status" value="1"/>
</dbReference>
<sequence length="425" mass="48281">MKIRLTYYVLIVFAIFSCDTLEIKDPISDYDLESEINIVEKDADLKRFLDENGFFNAKVFDVGEFYLIDNCHSVEKDALRNGDYFLKSNPNAQAVTNNLVSGNFFSFRTIRIRVDDSTMPFGGIHDWRPEITQAINDLNSVRNFRLRFELVSDGNFDILVRREPFNFIEDRDLRIRVIASAGFPTNGNPGSIIRINTLWGFGLNTGMKRNNMVHEIGHTIGFRHTNWNLSPNIEPSGASGANTIPATYSNDPQSVMNKGTALNVWSGFSLNDIVSFRTIYPFNNQEKPLYTFFRAVPNFNGIFRHWWTGNWLEGTSIITNNQNFLPSGVTGFIYNNPQQGSTPLYRHYSAGMDSYYLSTNSSEQGFINSTVIGHAYNSPGQGRIPVYLWFHPNEGHYISTNQNDARISGSGWVGGNVSFYVEGWF</sequence>